<feature type="compositionally biased region" description="Basic and acidic residues" evidence="1">
    <location>
        <begin position="520"/>
        <end position="536"/>
    </location>
</feature>
<gene>
    <name evidence="2" type="ORF">NI17_017155</name>
</gene>
<organism evidence="2 3">
    <name type="scientific">Thermobifida halotolerans</name>
    <dbReference type="NCBI Taxonomy" id="483545"/>
    <lineage>
        <taxon>Bacteria</taxon>
        <taxon>Bacillati</taxon>
        <taxon>Actinomycetota</taxon>
        <taxon>Actinomycetes</taxon>
        <taxon>Streptosporangiales</taxon>
        <taxon>Nocardiopsidaceae</taxon>
        <taxon>Thermobifida</taxon>
    </lineage>
</organism>
<proteinExistence type="predicted"/>
<evidence type="ECO:0000256" key="1">
    <source>
        <dbReference type="SAM" id="MobiDB-lite"/>
    </source>
</evidence>
<feature type="region of interest" description="Disordered" evidence="1">
    <location>
        <begin position="1"/>
        <end position="32"/>
    </location>
</feature>
<keyword evidence="3" id="KW-1185">Reference proteome</keyword>
<dbReference type="EMBL" id="CP063196">
    <property type="protein sequence ID" value="UOE18537.1"/>
    <property type="molecule type" value="Genomic_DNA"/>
</dbReference>
<accession>A0A399FZK3</accession>
<feature type="region of interest" description="Disordered" evidence="1">
    <location>
        <begin position="509"/>
        <end position="536"/>
    </location>
</feature>
<dbReference type="Proteomes" id="UP000265719">
    <property type="component" value="Chromosome"/>
</dbReference>
<evidence type="ECO:0000313" key="2">
    <source>
        <dbReference type="EMBL" id="UOE18537.1"/>
    </source>
</evidence>
<sequence length="536" mass="57711">MSDGRQPVGRSGAADRDRPSAAPADPAPRRADLDIPVAEQAQQNTGVVGAAVLEVLTAFLRGGVRPGRRSGRRARSWDGMAVLAAGALLARALRNRAARSGTEGGQVVHVANPRTANPVNVEIARAARAGTGDRRLTEAIRVAAARDPGIPPRIREHVAGPDGDRTVDGVLATMDVRSVAMSLRHVRRQEELITRVSEQWNDGLGFEGAFEDAWRYAVVNPAVGDPDGAGLSGHPQGSWRRFAEWDPATAPTDDLVNHLNAAWLSAIASLDTEAAGARRRVETLVARWEPQLYEASTRWLMREAVWTGWNSVDAAALDRVSAAENAALYAGDVAASADGAPLSLTEQWARVTTSPNGLREMEKREIRDLLDAWTAHGGLGETAPTVLVEPALRSLAEFGDRLLEANREAGVEFLERLEDTREPLRAFVEVSRNFDGHPFDPAARPLPERRAAGSAPEEPLAADSARGLSTGDDLALTEAVRSGTEPSPRAVAEADYARGVDLHIDERALESLSRYPSGRTPDERRQTQSTERHATL</sequence>
<evidence type="ECO:0000313" key="3">
    <source>
        <dbReference type="Proteomes" id="UP000265719"/>
    </source>
</evidence>
<dbReference type="KEGG" id="thao:NI17_017155"/>
<dbReference type="RefSeq" id="WP_119268019.1">
    <property type="nucleotide sequence ID" value="NZ_CP063196.1"/>
</dbReference>
<reference evidence="2" key="1">
    <citation type="submission" date="2020-10" db="EMBL/GenBank/DDBJ databases">
        <title>De novo genome project of the cellulose decomposer Thermobifida halotolerans type strain.</title>
        <authorList>
            <person name="Nagy I."/>
            <person name="Horvath B."/>
            <person name="Kukolya J."/>
            <person name="Nagy I."/>
            <person name="Orsini M."/>
        </authorList>
    </citation>
    <scope>NUCLEOTIDE SEQUENCE</scope>
    <source>
        <strain evidence="2">DSM 44931</strain>
    </source>
</reference>
<name>A0A399FZK3_9ACTN</name>
<dbReference type="AlphaFoldDB" id="A0A399FZK3"/>
<protein>
    <submittedName>
        <fullName evidence="2">Uncharacterized protein</fullName>
    </submittedName>
</protein>
<feature type="region of interest" description="Disordered" evidence="1">
    <location>
        <begin position="436"/>
        <end position="471"/>
    </location>
</feature>